<dbReference type="GO" id="GO:0002949">
    <property type="term" value="P:tRNA threonylcarbamoyladenosine modification"/>
    <property type="evidence" value="ECO:0007669"/>
    <property type="project" value="InterPro"/>
</dbReference>
<reference evidence="2" key="1">
    <citation type="journal article" date="2020" name="mSystems">
        <title>Genome- and Community-Level Interaction Insights into Carbon Utilization and Element Cycling Functions of Hydrothermarchaeota in Hydrothermal Sediment.</title>
        <authorList>
            <person name="Zhou Z."/>
            <person name="Liu Y."/>
            <person name="Xu W."/>
            <person name="Pan J."/>
            <person name="Luo Z.H."/>
            <person name="Li M."/>
        </authorList>
    </citation>
    <scope>NUCLEOTIDE SEQUENCE [LARGE SCALE GENOMIC DNA]</scope>
    <source>
        <strain evidence="2">HyVt-80</strain>
    </source>
</reference>
<protein>
    <submittedName>
        <fullName evidence="2">tRNA (Adenosine(37)-N6)-threonylcarbamoyltransferase complex dimerization subunit type 1 TsaB</fullName>
    </submittedName>
</protein>
<dbReference type="Pfam" id="PF00814">
    <property type="entry name" value="TsaD"/>
    <property type="match status" value="1"/>
</dbReference>
<proteinExistence type="predicted"/>
<dbReference type="NCBIfam" id="TIGR03725">
    <property type="entry name" value="T6A_YeaZ"/>
    <property type="match status" value="1"/>
</dbReference>
<accession>A0A7C5I3D3</accession>
<dbReference type="InterPro" id="IPR043129">
    <property type="entry name" value="ATPase_NBD"/>
</dbReference>
<dbReference type="InterPro" id="IPR022496">
    <property type="entry name" value="T6A_TsaB"/>
</dbReference>
<organism evidence="2">
    <name type="scientific">Kosmotoga arenicorallina</name>
    <dbReference type="NCBI Taxonomy" id="688066"/>
    <lineage>
        <taxon>Bacteria</taxon>
        <taxon>Thermotogati</taxon>
        <taxon>Thermotogota</taxon>
        <taxon>Thermotogae</taxon>
        <taxon>Kosmotogales</taxon>
        <taxon>Kosmotogaceae</taxon>
        <taxon>Kosmotoga</taxon>
    </lineage>
</organism>
<feature type="domain" description="Gcp-like" evidence="1">
    <location>
        <begin position="33"/>
        <end position="147"/>
    </location>
</feature>
<dbReference type="Gene3D" id="3.30.420.200">
    <property type="match status" value="1"/>
</dbReference>
<dbReference type="AlphaFoldDB" id="A0A7C5I3D3"/>
<sequence length="226" mass="25274">MNFLTLDSSSQRLMVAVKAKSKEAGVILNSVGKHGAFLITAMQDLLAYVGLNPSELDFVGCGIGPGSLTGLRVGISTIKGFAFPFDLSVAVFCSLDLLAIASLNVEEKGVVIRRGREGHYYWRRYRLTSDELIQETSPAFSPLEELKKELNSDEIVVFEDHDYSLDLPGMSMRLAKPPAIEDLLRLTEKSYEKREFVNLRELAPYYLQKSVAEINWEKRHGSKKSP</sequence>
<evidence type="ECO:0000313" key="2">
    <source>
        <dbReference type="EMBL" id="HHF08495.1"/>
    </source>
</evidence>
<dbReference type="InterPro" id="IPR000905">
    <property type="entry name" value="Gcp-like_dom"/>
</dbReference>
<dbReference type="SUPFAM" id="SSF53067">
    <property type="entry name" value="Actin-like ATPase domain"/>
    <property type="match status" value="1"/>
</dbReference>
<dbReference type="Proteomes" id="UP000886129">
    <property type="component" value="Unassembled WGS sequence"/>
</dbReference>
<dbReference type="Gene3D" id="3.30.420.40">
    <property type="match status" value="1"/>
</dbReference>
<evidence type="ECO:0000259" key="1">
    <source>
        <dbReference type="Pfam" id="PF00814"/>
    </source>
</evidence>
<comment type="caution">
    <text evidence="2">The sequence shown here is derived from an EMBL/GenBank/DDBJ whole genome shotgun (WGS) entry which is preliminary data.</text>
</comment>
<name>A0A7C5I3D3_9BACT</name>
<gene>
    <name evidence="2" type="primary">tsaB</name>
    <name evidence="2" type="ORF">ENL26_01820</name>
</gene>
<dbReference type="EMBL" id="DRTH01000105">
    <property type="protein sequence ID" value="HHF08495.1"/>
    <property type="molecule type" value="Genomic_DNA"/>
</dbReference>